<organism evidence="4 5">
    <name type="scientific">Clostridium manihotivorum</name>
    <dbReference type="NCBI Taxonomy" id="2320868"/>
    <lineage>
        <taxon>Bacteria</taxon>
        <taxon>Bacillati</taxon>
        <taxon>Bacillota</taxon>
        <taxon>Clostridia</taxon>
        <taxon>Eubacteriales</taxon>
        <taxon>Clostridiaceae</taxon>
        <taxon>Clostridium</taxon>
    </lineage>
</organism>
<evidence type="ECO:0000259" key="3">
    <source>
        <dbReference type="Pfam" id="PF19124"/>
    </source>
</evidence>
<proteinExistence type="predicted"/>
<evidence type="ECO:0008006" key="6">
    <source>
        <dbReference type="Google" id="ProtNLM"/>
    </source>
</evidence>
<feature type="transmembrane region" description="Helical" evidence="1">
    <location>
        <begin position="240"/>
        <end position="264"/>
    </location>
</feature>
<dbReference type="AlphaFoldDB" id="A0A3R5QXB8"/>
<dbReference type="Pfam" id="PF07853">
    <property type="entry name" value="DUF1648"/>
    <property type="match status" value="1"/>
</dbReference>
<dbReference type="EMBL" id="CP025746">
    <property type="protein sequence ID" value="QAA34440.1"/>
    <property type="molecule type" value="Genomic_DNA"/>
</dbReference>
<feature type="transmembrane region" description="Helical" evidence="1">
    <location>
        <begin position="270"/>
        <end position="293"/>
    </location>
</feature>
<dbReference type="OrthoDB" id="9808690at2"/>
<keyword evidence="1" id="KW-0812">Transmembrane</keyword>
<keyword evidence="1" id="KW-0472">Membrane</keyword>
<reference evidence="4 5" key="1">
    <citation type="submission" date="2018-01" db="EMBL/GenBank/DDBJ databases">
        <title>Genome Sequencing and Assembly of Anaerobacter polyendosporus strain CT4.</title>
        <authorList>
            <person name="Tachaapaikoon C."/>
            <person name="Sutheeworapong S."/>
            <person name="Jenjaroenpun P."/>
            <person name="Wongsurawat T."/>
            <person name="Nookeaw I."/>
            <person name="Cheawchanlertfa P."/>
            <person name="Kosugi A."/>
            <person name="Cheevadhanarak S."/>
            <person name="Ratanakhanokchai K."/>
        </authorList>
    </citation>
    <scope>NUCLEOTIDE SEQUENCE [LARGE SCALE GENOMIC DNA]</scope>
    <source>
        <strain evidence="4 5">CT4</strain>
    </source>
</reference>
<dbReference type="GO" id="GO:0009636">
    <property type="term" value="P:response to toxic substance"/>
    <property type="evidence" value="ECO:0007669"/>
    <property type="project" value="TreeGrafter"/>
</dbReference>
<dbReference type="KEGG" id="cmah:C1I91_23920"/>
<feature type="transmembrane region" description="Helical" evidence="1">
    <location>
        <begin position="6"/>
        <end position="25"/>
    </location>
</feature>
<gene>
    <name evidence="4" type="ORF">C1I91_23920</name>
</gene>
<dbReference type="Proteomes" id="UP000286268">
    <property type="component" value="Chromosome"/>
</dbReference>
<feature type="domain" description="DUF5808" evidence="3">
    <location>
        <begin position="330"/>
        <end position="353"/>
    </location>
</feature>
<feature type="domain" description="DUF1648" evidence="2">
    <location>
        <begin position="150"/>
        <end position="192"/>
    </location>
</feature>
<dbReference type="Pfam" id="PF19124">
    <property type="entry name" value="DUF5808"/>
    <property type="match status" value="1"/>
</dbReference>
<feature type="transmembrane region" description="Helical" evidence="1">
    <location>
        <begin position="85"/>
        <end position="103"/>
    </location>
</feature>
<evidence type="ECO:0000256" key="1">
    <source>
        <dbReference type="SAM" id="Phobius"/>
    </source>
</evidence>
<accession>A0A3R5QXB8</accession>
<evidence type="ECO:0000259" key="2">
    <source>
        <dbReference type="Pfam" id="PF07853"/>
    </source>
</evidence>
<keyword evidence="5" id="KW-1185">Reference proteome</keyword>
<keyword evidence="1" id="KW-1133">Transmembrane helix</keyword>
<dbReference type="PANTHER" id="PTHR37810">
    <property type="entry name" value="IMMUNITY PROTEIN SDPI"/>
    <property type="match status" value="1"/>
</dbReference>
<evidence type="ECO:0000313" key="5">
    <source>
        <dbReference type="Proteomes" id="UP000286268"/>
    </source>
</evidence>
<dbReference type="InterPro" id="IPR043831">
    <property type="entry name" value="DUF5808"/>
</dbReference>
<feature type="transmembrane region" description="Helical" evidence="1">
    <location>
        <begin position="199"/>
        <end position="219"/>
    </location>
</feature>
<dbReference type="RefSeq" id="WP_128215154.1">
    <property type="nucleotide sequence ID" value="NZ_CP025746.1"/>
</dbReference>
<dbReference type="PANTHER" id="PTHR37810:SF9">
    <property type="entry name" value="MEMBRANE PROTEIN"/>
    <property type="match status" value="1"/>
</dbReference>
<name>A0A3R5QXB8_9CLOT</name>
<sequence length="376" mass="42387">MSDVLISNVVSIFVLLLLYVSFLLTPKLTRKDLIFGVFIPLDRSKDEEIRKVAKTYYSQLTVFSIVFIALYMVALNTIFKNSILLLIAVLVELAIYFIIFLSANKKIKEYKSKNNLLKDKKQILYVNTEMSQKLRNKTVLSSYWFAIPMIIAIINLVLPIMNYDKLPGKIGVHFNLYGVADRFAEKSIGTLVTNGAMEIILVFILAFANYSIAISKNKIDASKPSNSANQLYKFKKFNSIMIYSLAVVITFFITFFNLSSLNIISVNLRAAAPIIITVFLIITILPTVLSLMIGQGGSNLKETVNEETDNSVTNVDDDEYWKLGSIYYNPNDPSVFVEKRFGIGWTLNFGNKTALAITIGFVILMIALIVVPMIFF</sequence>
<dbReference type="InterPro" id="IPR012867">
    <property type="entry name" value="DUF1648"/>
</dbReference>
<evidence type="ECO:0000313" key="4">
    <source>
        <dbReference type="EMBL" id="QAA34440.1"/>
    </source>
</evidence>
<feature type="transmembrane region" description="Helical" evidence="1">
    <location>
        <begin position="60"/>
        <end position="79"/>
    </location>
</feature>
<feature type="transmembrane region" description="Helical" evidence="1">
    <location>
        <begin position="140"/>
        <end position="161"/>
    </location>
</feature>
<feature type="transmembrane region" description="Helical" evidence="1">
    <location>
        <begin position="354"/>
        <end position="375"/>
    </location>
</feature>
<protein>
    <recommendedName>
        <fullName evidence="6">DUF1648 domain-containing protein</fullName>
    </recommendedName>
</protein>